<protein>
    <submittedName>
        <fullName evidence="1">Uncharacterized protein</fullName>
    </submittedName>
</protein>
<evidence type="ECO:0000313" key="1">
    <source>
        <dbReference type="EMBL" id="KAI3746194.1"/>
    </source>
</evidence>
<evidence type="ECO:0000313" key="2">
    <source>
        <dbReference type="Proteomes" id="UP001055879"/>
    </source>
</evidence>
<dbReference type="EMBL" id="CM042049">
    <property type="protein sequence ID" value="KAI3746194.1"/>
    <property type="molecule type" value="Genomic_DNA"/>
</dbReference>
<sequence>MNIFENYKASYLYVSMLLDACKKLDAIFAILWNHCFACMADTGDDGNSSYSVAQLLAQPLHCVCNDDFV</sequence>
<comment type="caution">
    <text evidence="1">The sequence shown here is derived from an EMBL/GenBank/DDBJ whole genome shotgun (WGS) entry which is preliminary data.</text>
</comment>
<accession>A0ACB9DHT3</accession>
<dbReference type="Proteomes" id="UP001055879">
    <property type="component" value="Linkage Group LG03"/>
</dbReference>
<organism evidence="1 2">
    <name type="scientific">Arctium lappa</name>
    <name type="common">Greater burdock</name>
    <name type="synonym">Lappa major</name>
    <dbReference type="NCBI Taxonomy" id="4217"/>
    <lineage>
        <taxon>Eukaryota</taxon>
        <taxon>Viridiplantae</taxon>
        <taxon>Streptophyta</taxon>
        <taxon>Embryophyta</taxon>
        <taxon>Tracheophyta</taxon>
        <taxon>Spermatophyta</taxon>
        <taxon>Magnoliopsida</taxon>
        <taxon>eudicotyledons</taxon>
        <taxon>Gunneridae</taxon>
        <taxon>Pentapetalae</taxon>
        <taxon>asterids</taxon>
        <taxon>campanulids</taxon>
        <taxon>Asterales</taxon>
        <taxon>Asteraceae</taxon>
        <taxon>Carduoideae</taxon>
        <taxon>Cardueae</taxon>
        <taxon>Arctiinae</taxon>
        <taxon>Arctium</taxon>
    </lineage>
</organism>
<reference evidence="2" key="1">
    <citation type="journal article" date="2022" name="Mol. Ecol. Resour.">
        <title>The genomes of chicory, endive, great burdock and yacon provide insights into Asteraceae palaeo-polyploidization history and plant inulin production.</title>
        <authorList>
            <person name="Fan W."/>
            <person name="Wang S."/>
            <person name="Wang H."/>
            <person name="Wang A."/>
            <person name="Jiang F."/>
            <person name="Liu H."/>
            <person name="Zhao H."/>
            <person name="Xu D."/>
            <person name="Zhang Y."/>
        </authorList>
    </citation>
    <scope>NUCLEOTIDE SEQUENCE [LARGE SCALE GENOMIC DNA]</scope>
    <source>
        <strain evidence="2">cv. Niubang</strain>
    </source>
</reference>
<name>A0ACB9DHT3_ARCLA</name>
<proteinExistence type="predicted"/>
<keyword evidence="2" id="KW-1185">Reference proteome</keyword>
<reference evidence="1 2" key="2">
    <citation type="journal article" date="2022" name="Mol. Ecol. Resour.">
        <title>The genomes of chicory, endive, great burdock and yacon provide insights into Asteraceae paleo-polyploidization history and plant inulin production.</title>
        <authorList>
            <person name="Fan W."/>
            <person name="Wang S."/>
            <person name="Wang H."/>
            <person name="Wang A."/>
            <person name="Jiang F."/>
            <person name="Liu H."/>
            <person name="Zhao H."/>
            <person name="Xu D."/>
            <person name="Zhang Y."/>
        </authorList>
    </citation>
    <scope>NUCLEOTIDE SEQUENCE [LARGE SCALE GENOMIC DNA]</scope>
    <source>
        <strain evidence="2">cv. Niubang</strain>
    </source>
</reference>
<gene>
    <name evidence="1" type="ORF">L6452_08618</name>
</gene>